<organism evidence="4 5">
    <name type="scientific">Belnapia arida</name>
    <dbReference type="NCBI Taxonomy" id="2804533"/>
    <lineage>
        <taxon>Bacteria</taxon>
        <taxon>Pseudomonadati</taxon>
        <taxon>Pseudomonadota</taxon>
        <taxon>Alphaproteobacteria</taxon>
        <taxon>Acetobacterales</taxon>
        <taxon>Roseomonadaceae</taxon>
        <taxon>Belnapia</taxon>
    </lineage>
</organism>
<comment type="function">
    <text evidence="1">Involved in peptidolytic degradation of cyclic heptapeptide hepatotoxin microcystin (MC).</text>
</comment>
<dbReference type="InterPro" id="IPR009197">
    <property type="entry name" value="MlrC"/>
</dbReference>
<dbReference type="EMBL" id="JAETWB010000002">
    <property type="protein sequence ID" value="MBL6077947.1"/>
    <property type="molecule type" value="Genomic_DNA"/>
</dbReference>
<keyword evidence="1" id="KW-0645">Protease</keyword>
<evidence type="ECO:0000259" key="2">
    <source>
        <dbReference type="Pfam" id="PF07171"/>
    </source>
</evidence>
<feature type="domain" description="Microcystin LR degradation protein MlrC N-terminal" evidence="3">
    <location>
        <begin position="8"/>
        <end position="301"/>
    </location>
</feature>
<keyword evidence="5" id="KW-1185">Reference proteome</keyword>
<dbReference type="RefSeq" id="WP_202831102.1">
    <property type="nucleotide sequence ID" value="NZ_JAETWB010000002.1"/>
</dbReference>
<feature type="domain" description="Microcystin LR degradation protein MlrC C-terminal" evidence="2">
    <location>
        <begin position="314"/>
        <end position="494"/>
    </location>
</feature>
<comment type="caution">
    <text evidence="4">The sequence shown here is derived from an EMBL/GenBank/DDBJ whole genome shotgun (WGS) entry which is preliminary data.</text>
</comment>
<keyword evidence="1" id="KW-0378">Hydrolase</keyword>
<evidence type="ECO:0000313" key="5">
    <source>
        <dbReference type="Proteomes" id="UP000660885"/>
    </source>
</evidence>
<dbReference type="InterPro" id="IPR010799">
    <property type="entry name" value="MlrC_C"/>
</dbReference>
<accession>A0ABS1U2K8</accession>
<comment type="cofactor">
    <cofactor evidence="1">
        <name>Zn(2+)</name>
        <dbReference type="ChEBI" id="CHEBI:29105"/>
    </cofactor>
    <text evidence="1">Binds 1 zinc ion per subunit.</text>
</comment>
<evidence type="ECO:0000256" key="1">
    <source>
        <dbReference type="PIRNR" id="PIRNR012702"/>
    </source>
</evidence>
<keyword evidence="1" id="KW-0482">Metalloprotease</keyword>
<protein>
    <recommendedName>
        <fullName evidence="1">Microcystinase C</fullName>
        <shortName evidence="1">MlrC</shortName>
    </recommendedName>
</protein>
<dbReference type="PIRSF" id="PIRSF012702">
    <property type="entry name" value="UCP012702"/>
    <property type="match status" value="1"/>
</dbReference>
<evidence type="ECO:0000259" key="3">
    <source>
        <dbReference type="Pfam" id="PF07364"/>
    </source>
</evidence>
<keyword evidence="1" id="KW-0479">Metal-binding</keyword>
<sequence>MNQDRGPRIAVLGLHLEANAFAPPTTHEDFARQCLARGEEITRLARAEASHLPAEIGGFYRRMDAAGLWQPVPILIAAAPPGGPIEQAVLLDFLDEIGRGLAAALPLDGAYIASHGASSATGDEDSDGTLAALVRRILGPAVPVVCSHDLHCNVSERLVDAVDALVVYRTNPHVDMAERAADCADLLREMLGGTRMAKAFRRLPLTPPSVTLLTAAGPYAEAIQAAEALMRADRRIANASVAAGFVFSDLPKCGMTVTVTARDGDAATAEAAAQTLADQVWAGHPRYRRDLTPLDGAVRMAVAAGEGRAPPVLLADVADNPGGGGRGSTTFILRSLHEAGAAGAVAGVLVDPALAAEAHALGEGAEFEAVFNRVESEFSRRFAAPARVLALRDGQDIGRRGILAGRRFDLGPSALLELGGSGLRVVVGSLRRQLAEPRMLEMHGIDIATLRCLVVKSRGHFRAGFDEHFPDARIIEVDVPGLTSPVLANFAWRRLPRPVFPIDAGVRYGSTIPPTQAQ</sequence>
<name>A0ABS1U2K8_9PROT</name>
<gene>
    <name evidence="4" type="ORF">JMJ56_08020</name>
</gene>
<proteinExistence type="inferred from homology"/>
<dbReference type="Pfam" id="PF07364">
    <property type="entry name" value="DUF1485"/>
    <property type="match status" value="1"/>
</dbReference>
<dbReference type="Proteomes" id="UP000660885">
    <property type="component" value="Unassembled WGS sequence"/>
</dbReference>
<evidence type="ECO:0000313" key="4">
    <source>
        <dbReference type="EMBL" id="MBL6077947.1"/>
    </source>
</evidence>
<reference evidence="4 5" key="1">
    <citation type="submission" date="2021-01" db="EMBL/GenBank/DDBJ databases">
        <title>Belnapia mucosa sp. nov. and Belnapia arida sp. nov., isolated from the Tabernas Desert (Almeria, Spain).</title>
        <authorList>
            <person name="Molina-Menor E."/>
            <person name="Vidal-Verdu A."/>
            <person name="Calonge A."/>
            <person name="Satari L."/>
            <person name="Pereto J."/>
            <person name="Porcar M."/>
        </authorList>
    </citation>
    <scope>NUCLEOTIDE SEQUENCE [LARGE SCALE GENOMIC DNA]</scope>
    <source>
        <strain evidence="4 5">T18</strain>
    </source>
</reference>
<comment type="similarity">
    <text evidence="1">Belongs to the peptidase M81 family.</text>
</comment>
<dbReference type="InterPro" id="IPR015995">
    <property type="entry name" value="MlrC_N"/>
</dbReference>
<dbReference type="Pfam" id="PF07171">
    <property type="entry name" value="MlrC_C"/>
    <property type="match status" value="1"/>
</dbReference>